<accession>A0A4R3IE58</accession>
<evidence type="ECO:0000313" key="2">
    <source>
        <dbReference type="EMBL" id="TCS43878.1"/>
    </source>
</evidence>
<dbReference type="EMBL" id="SLZR01000001">
    <property type="protein sequence ID" value="TCS43878.1"/>
    <property type="molecule type" value="Genomic_DNA"/>
</dbReference>
<evidence type="ECO:0000256" key="1">
    <source>
        <dbReference type="SAM" id="Phobius"/>
    </source>
</evidence>
<keyword evidence="1" id="KW-1133">Transmembrane helix</keyword>
<dbReference type="AlphaFoldDB" id="A0A4R3IE58"/>
<dbReference type="PANTHER" id="PTHR38446">
    <property type="entry name" value="BLL0914 PROTEIN"/>
    <property type="match status" value="1"/>
</dbReference>
<comment type="caution">
    <text evidence="2">The sequence shown here is derived from an EMBL/GenBank/DDBJ whole genome shotgun (WGS) entry which is preliminary data.</text>
</comment>
<reference evidence="2 3" key="1">
    <citation type="submission" date="2019-03" db="EMBL/GenBank/DDBJ databases">
        <title>Genomic Encyclopedia of Archaeal and Bacterial Type Strains, Phase II (KMG-II): from individual species to whole genera.</title>
        <authorList>
            <person name="Goeker M."/>
        </authorList>
    </citation>
    <scope>NUCLEOTIDE SEQUENCE [LARGE SCALE GENOMIC DNA]</scope>
    <source>
        <strain evidence="2 3">DSM 15388</strain>
    </source>
</reference>
<feature type="transmembrane region" description="Helical" evidence="1">
    <location>
        <begin position="6"/>
        <end position="27"/>
    </location>
</feature>
<name>A0A4R3IE58_9GAMM</name>
<keyword evidence="1" id="KW-0472">Membrane</keyword>
<protein>
    <submittedName>
        <fullName evidence="2">Putative membrane protein</fullName>
    </submittedName>
</protein>
<dbReference type="Pfam" id="PF06993">
    <property type="entry name" value="DUF1304"/>
    <property type="match status" value="1"/>
</dbReference>
<organism evidence="2 3">
    <name type="scientific">Reinekea marinisedimentorum</name>
    <dbReference type="NCBI Taxonomy" id="230495"/>
    <lineage>
        <taxon>Bacteria</taxon>
        <taxon>Pseudomonadati</taxon>
        <taxon>Pseudomonadota</taxon>
        <taxon>Gammaproteobacteria</taxon>
        <taxon>Oceanospirillales</taxon>
        <taxon>Saccharospirillaceae</taxon>
        <taxon>Reinekea</taxon>
    </lineage>
</organism>
<evidence type="ECO:0000313" key="3">
    <source>
        <dbReference type="Proteomes" id="UP000295793"/>
    </source>
</evidence>
<dbReference type="OrthoDB" id="9803832at2"/>
<dbReference type="Proteomes" id="UP000295793">
    <property type="component" value="Unassembled WGS sequence"/>
</dbReference>
<dbReference type="PANTHER" id="PTHR38446:SF1">
    <property type="entry name" value="BLL0914 PROTEIN"/>
    <property type="match status" value="1"/>
</dbReference>
<dbReference type="RefSeq" id="WP_132699005.1">
    <property type="nucleotide sequence ID" value="NZ_SLZR01000001.1"/>
</dbReference>
<dbReference type="InterPro" id="IPR009732">
    <property type="entry name" value="DUF1304"/>
</dbReference>
<sequence length="120" mass="13222">MTLITYLLVALIAAEHLLFLVVEMFLWTRPLGLKMFNNSLEFAQRSKAMAANQGLYNGFLVAGLVWSLLAIGSDLSKPLMLFFTGCVIVAGLYGGYSISRKIYIVQALPAVIAFLFTLLI</sequence>
<gene>
    <name evidence="2" type="ORF">BCF53_101221</name>
</gene>
<keyword evidence="3" id="KW-1185">Reference proteome</keyword>
<proteinExistence type="predicted"/>
<feature type="transmembrane region" description="Helical" evidence="1">
    <location>
        <begin position="54"/>
        <end position="73"/>
    </location>
</feature>
<feature type="transmembrane region" description="Helical" evidence="1">
    <location>
        <begin position="79"/>
        <end position="96"/>
    </location>
</feature>
<feature type="transmembrane region" description="Helical" evidence="1">
    <location>
        <begin position="103"/>
        <end position="119"/>
    </location>
</feature>
<keyword evidence="1" id="KW-0812">Transmembrane</keyword>